<dbReference type="STRING" id="410332.SAMN04488550_2917"/>
<evidence type="ECO:0008006" key="13">
    <source>
        <dbReference type="Google" id="ProtNLM"/>
    </source>
</evidence>
<feature type="transmembrane region" description="Helical" evidence="10">
    <location>
        <begin position="168"/>
        <end position="192"/>
    </location>
</feature>
<dbReference type="UniPathway" id="UPA00196"/>
<keyword evidence="12" id="KW-1185">Reference proteome</keyword>
<keyword evidence="7" id="KW-0256">Endoplasmic reticulum</keyword>
<evidence type="ECO:0000313" key="12">
    <source>
        <dbReference type="Proteomes" id="UP000035009"/>
    </source>
</evidence>
<feature type="transmembrane region" description="Helical" evidence="10">
    <location>
        <begin position="33"/>
        <end position="57"/>
    </location>
</feature>
<evidence type="ECO:0000256" key="8">
    <source>
        <dbReference type="ARBA" id="ARBA00022989"/>
    </source>
</evidence>
<organism evidence="11 12">
    <name type="scientific">Gordonia malaquae NBRC 108250</name>
    <dbReference type="NCBI Taxonomy" id="1223542"/>
    <lineage>
        <taxon>Bacteria</taxon>
        <taxon>Bacillati</taxon>
        <taxon>Actinomycetota</taxon>
        <taxon>Actinomycetes</taxon>
        <taxon>Mycobacteriales</taxon>
        <taxon>Gordoniaceae</taxon>
        <taxon>Gordonia</taxon>
    </lineage>
</organism>
<comment type="subcellular location">
    <subcellularLocation>
        <location evidence="1">Endoplasmic reticulum membrane</location>
        <topology evidence="1">Multi-pass membrane protein</topology>
    </subcellularLocation>
</comment>
<feature type="transmembrane region" description="Helical" evidence="10">
    <location>
        <begin position="232"/>
        <end position="252"/>
    </location>
</feature>
<dbReference type="PANTHER" id="PTHR12468">
    <property type="entry name" value="GPI MANNOSYLTRANSFERASE 2"/>
    <property type="match status" value="1"/>
</dbReference>
<dbReference type="PANTHER" id="PTHR12468:SF2">
    <property type="entry name" value="GPI MANNOSYLTRANSFERASE 2"/>
    <property type="match status" value="1"/>
</dbReference>
<feature type="transmembrane region" description="Helical" evidence="10">
    <location>
        <begin position="421"/>
        <end position="443"/>
    </location>
</feature>
<dbReference type="eggNOG" id="COG5542">
    <property type="taxonomic scope" value="Bacteria"/>
</dbReference>
<evidence type="ECO:0000256" key="6">
    <source>
        <dbReference type="ARBA" id="ARBA00022692"/>
    </source>
</evidence>
<reference evidence="11 12" key="1">
    <citation type="submission" date="2013-02" db="EMBL/GenBank/DDBJ databases">
        <title>Whole genome shotgun sequence of Gordonia malaquae NBRC 108250.</title>
        <authorList>
            <person name="Yoshida I."/>
            <person name="Hosoyama A."/>
            <person name="Tsuchikane K."/>
            <person name="Ando Y."/>
            <person name="Baba S."/>
            <person name="Ohji S."/>
            <person name="Hamada M."/>
            <person name="Tamura T."/>
            <person name="Yamazoe A."/>
            <person name="Yamazaki S."/>
            <person name="Fujita N."/>
        </authorList>
    </citation>
    <scope>NUCLEOTIDE SEQUENCE [LARGE SCALE GENOMIC DNA]</scope>
    <source>
        <strain evidence="11 12">NBRC 108250</strain>
    </source>
</reference>
<protein>
    <recommendedName>
        <fullName evidence="13">Glycosyltransferase RgtA/B/C/D-like domain-containing protein</fullName>
    </recommendedName>
</protein>
<evidence type="ECO:0000256" key="5">
    <source>
        <dbReference type="ARBA" id="ARBA00022679"/>
    </source>
</evidence>
<keyword evidence="8 10" id="KW-1133">Transmembrane helix</keyword>
<feature type="transmembrane region" description="Helical" evidence="10">
    <location>
        <begin position="365"/>
        <end position="383"/>
    </location>
</feature>
<comment type="pathway">
    <text evidence="2">Glycolipid biosynthesis; glycosylphosphatidylinositol-anchor biosynthesis.</text>
</comment>
<gene>
    <name evidence="11" type="ORF">GM1_004_02340</name>
</gene>
<keyword evidence="9 10" id="KW-0472">Membrane</keyword>
<feature type="transmembrane region" description="Helical" evidence="10">
    <location>
        <begin position="389"/>
        <end position="409"/>
    </location>
</feature>
<evidence type="ECO:0000256" key="2">
    <source>
        <dbReference type="ARBA" id="ARBA00004687"/>
    </source>
</evidence>
<keyword evidence="6 10" id="KW-0812">Transmembrane</keyword>
<sequence length="449" mass="47107">MTASTLDHPHYALEHPRYDFLAASVETPPRTRLASLVVGTSAFAAAAVVWLVQLIVVDVAARGHGSTLRAALTQWDAKWMTLIADHGYAGFTYTADPAEPTILRSVAFFPGYPTVVRVVDAPLTIFGVDDATLIAAVVTSAAASLALAWGAAALALEIWTRATGREAGLAASIAVSVVASVVVFGAPMGIVYQMPYSESLFTALAVWALVAMIRSRFGVAGVLVLAAGLTRLTGAALVVTLAIAAAVELIDYWRRRGTFAATTFPWAAVTAPIVGALGIGSYLLWASAQTRSAGGYFAIQDRGWGSGWDWGRSTVGWIGDHVVGGFADATAAGYTISAWSMIVAAALCAAGLWPVVRGRLPWQPWLFSVGVAVIVLGSGGIMHSRPRLLLIPVSLLMLSFAVLAISAAARATCRKRWAGGVAVIGSLVAWCVLGVWVSTFMLIDFDYGI</sequence>
<evidence type="ECO:0000256" key="3">
    <source>
        <dbReference type="ARBA" id="ARBA00022502"/>
    </source>
</evidence>
<keyword evidence="5" id="KW-0808">Transferase</keyword>
<proteinExistence type="predicted"/>
<feature type="transmembrane region" description="Helical" evidence="10">
    <location>
        <begin position="133"/>
        <end position="156"/>
    </location>
</feature>
<evidence type="ECO:0000256" key="4">
    <source>
        <dbReference type="ARBA" id="ARBA00022676"/>
    </source>
</evidence>
<evidence type="ECO:0000256" key="9">
    <source>
        <dbReference type="ARBA" id="ARBA00023136"/>
    </source>
</evidence>
<dbReference type="GO" id="GO:0006506">
    <property type="term" value="P:GPI anchor biosynthetic process"/>
    <property type="evidence" value="ECO:0007669"/>
    <property type="project" value="UniProtKB-UniPathway"/>
</dbReference>
<dbReference type="EMBL" id="BAOP01000004">
    <property type="protein sequence ID" value="GAC78789.1"/>
    <property type="molecule type" value="Genomic_DNA"/>
</dbReference>
<dbReference type="GO" id="GO:0000009">
    <property type="term" value="F:alpha-1,6-mannosyltransferase activity"/>
    <property type="evidence" value="ECO:0007669"/>
    <property type="project" value="InterPro"/>
</dbReference>
<dbReference type="AlphaFoldDB" id="M3VDX2"/>
<name>M3VDX2_GORML</name>
<dbReference type="InterPro" id="IPR007315">
    <property type="entry name" value="PIG-V/Gpi18"/>
</dbReference>
<dbReference type="GO" id="GO:0016020">
    <property type="term" value="C:membrane"/>
    <property type="evidence" value="ECO:0007669"/>
    <property type="project" value="GOC"/>
</dbReference>
<evidence type="ECO:0000256" key="7">
    <source>
        <dbReference type="ARBA" id="ARBA00022824"/>
    </source>
</evidence>
<feature type="transmembrane region" description="Helical" evidence="10">
    <location>
        <begin position="264"/>
        <end position="285"/>
    </location>
</feature>
<evidence type="ECO:0000256" key="1">
    <source>
        <dbReference type="ARBA" id="ARBA00004477"/>
    </source>
</evidence>
<accession>M3VDX2</accession>
<dbReference type="RefSeq" id="WP_008376920.1">
    <property type="nucleotide sequence ID" value="NZ_BAOP01000004.1"/>
</dbReference>
<evidence type="ECO:0000313" key="11">
    <source>
        <dbReference type="EMBL" id="GAC78789.1"/>
    </source>
</evidence>
<dbReference type="Proteomes" id="UP000035009">
    <property type="component" value="Unassembled WGS sequence"/>
</dbReference>
<evidence type="ECO:0000256" key="10">
    <source>
        <dbReference type="SAM" id="Phobius"/>
    </source>
</evidence>
<keyword evidence="4" id="KW-0328">Glycosyltransferase</keyword>
<feature type="transmembrane region" description="Helical" evidence="10">
    <location>
        <begin position="331"/>
        <end position="353"/>
    </location>
</feature>
<keyword evidence="3" id="KW-0337">GPI-anchor biosynthesis</keyword>
<dbReference type="GO" id="GO:0004376">
    <property type="term" value="F:GPI mannosyltransferase activity"/>
    <property type="evidence" value="ECO:0007669"/>
    <property type="project" value="InterPro"/>
</dbReference>
<comment type="caution">
    <text evidence="11">The sequence shown here is derived from an EMBL/GenBank/DDBJ whole genome shotgun (WGS) entry which is preliminary data.</text>
</comment>